<feature type="transmembrane region" description="Helical" evidence="2">
    <location>
        <begin position="215"/>
        <end position="238"/>
    </location>
</feature>
<keyword evidence="2" id="KW-0812">Transmembrane</keyword>
<keyword evidence="2" id="KW-0472">Membrane</keyword>
<reference evidence="3 4" key="2">
    <citation type="submission" date="2019-01" db="EMBL/GenBank/DDBJ databases">
        <title>The decoding of complex shrimp genome reveals the adaptation for benthos swimmer, frequently molting mechanism and breeding impact on genome.</title>
        <authorList>
            <person name="Sun Y."/>
            <person name="Gao Y."/>
            <person name="Yu Y."/>
        </authorList>
    </citation>
    <scope>NUCLEOTIDE SEQUENCE [LARGE SCALE GENOMIC DNA]</scope>
    <source>
        <tissue evidence="3">Muscle</tissue>
    </source>
</reference>
<feature type="transmembrane region" description="Helical" evidence="2">
    <location>
        <begin position="306"/>
        <end position="326"/>
    </location>
</feature>
<keyword evidence="4" id="KW-1185">Reference proteome</keyword>
<keyword evidence="2" id="KW-1133">Transmembrane helix</keyword>
<dbReference type="AlphaFoldDB" id="A0A3R7PQA9"/>
<dbReference type="Pfam" id="PF07690">
    <property type="entry name" value="MFS_1"/>
    <property type="match status" value="1"/>
</dbReference>
<dbReference type="InterPro" id="IPR050327">
    <property type="entry name" value="Proton-linked_MCT"/>
</dbReference>
<feature type="region of interest" description="Disordered" evidence="1">
    <location>
        <begin position="1"/>
        <end position="63"/>
    </location>
</feature>
<dbReference type="GO" id="GO:0008028">
    <property type="term" value="F:monocarboxylic acid transmembrane transporter activity"/>
    <property type="evidence" value="ECO:0007669"/>
    <property type="project" value="TreeGrafter"/>
</dbReference>
<feature type="transmembrane region" description="Helical" evidence="2">
    <location>
        <begin position="244"/>
        <end position="262"/>
    </location>
</feature>
<feature type="transmembrane region" description="Helical" evidence="2">
    <location>
        <begin position="656"/>
        <end position="676"/>
    </location>
</feature>
<feature type="compositionally biased region" description="Acidic residues" evidence="1">
    <location>
        <begin position="382"/>
        <end position="395"/>
    </location>
</feature>
<evidence type="ECO:0000256" key="2">
    <source>
        <dbReference type="SAM" id="Phobius"/>
    </source>
</evidence>
<feature type="region of interest" description="Disordered" evidence="1">
    <location>
        <begin position="90"/>
        <end position="110"/>
    </location>
</feature>
<gene>
    <name evidence="3" type="ORF">C7M84_007787</name>
</gene>
<evidence type="ECO:0000313" key="3">
    <source>
        <dbReference type="EMBL" id="ROT73761.1"/>
    </source>
</evidence>
<protein>
    <submittedName>
        <fullName evidence="3">Putative monocarboxylate transporter 1-like isoform X2</fullName>
    </submittedName>
</protein>
<feature type="region of interest" description="Disordered" evidence="1">
    <location>
        <begin position="334"/>
        <end position="403"/>
    </location>
</feature>
<dbReference type="EMBL" id="QCYY01001994">
    <property type="protein sequence ID" value="ROT73761.1"/>
    <property type="molecule type" value="Genomic_DNA"/>
</dbReference>
<feature type="transmembrane region" description="Helical" evidence="2">
    <location>
        <begin position="624"/>
        <end position="644"/>
    </location>
</feature>
<dbReference type="PANTHER" id="PTHR11360:SF306">
    <property type="entry name" value="RE01051P"/>
    <property type="match status" value="1"/>
</dbReference>
<feature type="transmembrane region" description="Helical" evidence="2">
    <location>
        <begin position="147"/>
        <end position="172"/>
    </location>
</feature>
<feature type="transmembrane region" description="Helical" evidence="2">
    <location>
        <begin position="713"/>
        <end position="731"/>
    </location>
</feature>
<reference evidence="3 4" key="1">
    <citation type="submission" date="2018-04" db="EMBL/GenBank/DDBJ databases">
        <authorList>
            <person name="Zhang X."/>
            <person name="Yuan J."/>
            <person name="Li F."/>
            <person name="Xiang J."/>
        </authorList>
    </citation>
    <scope>NUCLEOTIDE SEQUENCE [LARGE SCALE GENOMIC DNA]</scope>
    <source>
        <tissue evidence="3">Muscle</tissue>
    </source>
</reference>
<sequence>MPPHHTQMPPTIAHTHPTIRPTTPALPPPLHTFTHKHKRCPKVEAAPPGDSERERDKVSGGGFVSRVEMRGRPGLRSTTAHDTHTISLVGGAAPSSPSPPSPHHHLASTAHHGRGAMVMAGRTHNSNPPPGGGWVDASDAAAPDGGYGWVIVAANALLQMVLISTVAGFGLVLVESLSRGSSNAQVACMLALLVALANCLAPVSTGLGCYYSGRTLTLFGVILVAVGLLLCSLASSVVWQCLCYGVVGGIGLSLALPHGFMIGQRYFSGRRVQANALSMIGGSLGFMVMPPLLGYLLEEFTPRGGFIIWAGVVLHGALGAVLLHPVEWHLKSAKKEEQDEGGAQRNGAASQVRSDVSGSKRASKRDEMSEYDGFEDNKQLTPEDDDSEESDEEEPSTLPGLRMYQDRLPYVCAGRGMGLASDRPWKNPLTDTLQTNEYLERPRTVSIERSMEILPQIPEEAEEDDLFESFDQETGNERIEFLNRENDHRHRPVSFVSTKSADSFASVPTCETMFRSSDIFNQFGSALSAKTEKLKDRAQEEASKTLCQAIANPYKSRKQPLKPRVCCGMRLPRCREVVPFHILRHPLFVVAALSNVINRIAWIIYIAFLPALAVSHELVTEAPFLLSIFAASELLAKLLMAGVGDRGWMERRYYHILANFNGALAAIAVTLAWDFRSISLCVGWFGFSMGIIIALAQVLLAENLSSSHLSQTHGIMLFLTGISGLVIIPFAGWMSDIVGSYMIIYYVICGLSFVPCLLWGLVPCIAHHQGQDLKTPTDLV</sequence>
<organism evidence="3 4">
    <name type="scientific">Penaeus vannamei</name>
    <name type="common">Whiteleg shrimp</name>
    <name type="synonym">Litopenaeus vannamei</name>
    <dbReference type="NCBI Taxonomy" id="6689"/>
    <lineage>
        <taxon>Eukaryota</taxon>
        <taxon>Metazoa</taxon>
        <taxon>Ecdysozoa</taxon>
        <taxon>Arthropoda</taxon>
        <taxon>Crustacea</taxon>
        <taxon>Multicrustacea</taxon>
        <taxon>Malacostraca</taxon>
        <taxon>Eumalacostraca</taxon>
        <taxon>Eucarida</taxon>
        <taxon>Decapoda</taxon>
        <taxon>Dendrobranchiata</taxon>
        <taxon>Penaeoidea</taxon>
        <taxon>Penaeidae</taxon>
        <taxon>Penaeus</taxon>
    </lineage>
</organism>
<evidence type="ECO:0000256" key="1">
    <source>
        <dbReference type="SAM" id="MobiDB-lite"/>
    </source>
</evidence>
<feature type="transmembrane region" description="Helical" evidence="2">
    <location>
        <begin position="682"/>
        <end position="701"/>
    </location>
</feature>
<dbReference type="Gene3D" id="1.20.1250.20">
    <property type="entry name" value="MFS general substrate transporter like domains"/>
    <property type="match status" value="2"/>
</dbReference>
<feature type="compositionally biased region" description="Polar residues" evidence="1">
    <location>
        <begin position="347"/>
        <end position="357"/>
    </location>
</feature>
<dbReference type="SUPFAM" id="SSF103473">
    <property type="entry name" value="MFS general substrate transporter"/>
    <property type="match status" value="1"/>
</dbReference>
<proteinExistence type="predicted"/>
<dbReference type="OrthoDB" id="6499973at2759"/>
<comment type="caution">
    <text evidence="3">The sequence shown here is derived from an EMBL/GenBank/DDBJ whole genome shotgun (WGS) entry which is preliminary data.</text>
</comment>
<feature type="transmembrane region" description="Helical" evidence="2">
    <location>
        <begin position="743"/>
        <end position="766"/>
    </location>
</feature>
<feature type="transmembrane region" description="Helical" evidence="2">
    <location>
        <begin position="184"/>
        <end position="203"/>
    </location>
</feature>
<accession>A0A3R7PQA9</accession>
<dbReference type="Proteomes" id="UP000283509">
    <property type="component" value="Unassembled WGS sequence"/>
</dbReference>
<dbReference type="InterPro" id="IPR011701">
    <property type="entry name" value="MFS"/>
</dbReference>
<feature type="transmembrane region" description="Helical" evidence="2">
    <location>
        <begin position="587"/>
        <end position="612"/>
    </location>
</feature>
<evidence type="ECO:0000313" key="4">
    <source>
        <dbReference type="Proteomes" id="UP000283509"/>
    </source>
</evidence>
<dbReference type="PANTHER" id="PTHR11360">
    <property type="entry name" value="MONOCARBOXYLATE TRANSPORTER"/>
    <property type="match status" value="1"/>
</dbReference>
<dbReference type="InterPro" id="IPR036259">
    <property type="entry name" value="MFS_trans_sf"/>
</dbReference>
<feature type="transmembrane region" description="Helical" evidence="2">
    <location>
        <begin position="274"/>
        <end position="294"/>
    </location>
</feature>
<name>A0A3R7PQA9_PENVA</name>